<dbReference type="OrthoDB" id="6940at10239"/>
<keyword evidence="2" id="KW-1185">Reference proteome</keyword>
<sequence length="246" mass="28525">MTTFYLPESMGWGNVALCLSDLVCRSPRPRAYKSLLDDERGVEFSGFEITDDLSEEKFDHRIIINPTYFHHVHSNLPQIIKPNEELQELIEKHDHGLQYGIHIRRGACSRDSEDMGCHGRDENGEIKKAFFAKDTALEKFIEVVEKTDAKFFLASDSQEVKDLFREKFPDKIVTLEHDIVLTYKCDTLKNYEVTREQRYACYLDWFLLSKCKHLYITAGNQDLTDLSTFGYSAGAYGRSNIHFVFN</sequence>
<evidence type="ECO:0000313" key="1">
    <source>
        <dbReference type="EMBL" id="ABY27825.1"/>
    </source>
</evidence>
<accession>A9YVU2</accession>
<dbReference type="GeneID" id="5845752"/>
<dbReference type="Gene3D" id="3.40.50.11350">
    <property type="match status" value="1"/>
</dbReference>
<dbReference type="EMBL" id="EU304328">
    <property type="protein sequence ID" value="ABY27825.1"/>
    <property type="molecule type" value="Genomic_DNA"/>
</dbReference>
<reference evidence="1 2" key="1">
    <citation type="journal article" date="2008" name="PLoS ONE">
        <title>Life-cycle and genome of OtV5, a large DNA virus of the pelagic marine unicellular green alga Ostreococcus tauri.</title>
        <authorList>
            <person name="Derelle E."/>
            <person name="Ferraz C."/>
            <person name="Escande M.L."/>
            <person name="Eychenie S."/>
            <person name="Cooke R."/>
            <person name="Piganeau G."/>
            <person name="Desdevises Y."/>
            <person name="Bellec L."/>
            <person name="Moreau H."/>
            <person name="Grimsley N."/>
        </authorList>
    </citation>
    <scope>NUCLEOTIDE SEQUENCE [LARGE SCALE GENOMIC DNA]</scope>
    <source>
        <strain evidence="1 2">OtV5</strain>
    </source>
</reference>
<dbReference type="KEGG" id="vg:5845752"/>
<dbReference type="Proteomes" id="UP000203890">
    <property type="component" value="Segment"/>
</dbReference>
<proteinExistence type="predicted"/>
<gene>
    <name evidence="1" type="ORF">OtV5_043</name>
</gene>
<dbReference type="RefSeq" id="YP_001648121.1">
    <property type="nucleotide sequence ID" value="NC_010191.2"/>
</dbReference>
<protein>
    <submittedName>
        <fullName evidence="1">Uncharacterized protein</fullName>
    </submittedName>
</protein>
<name>A9YVU2_9PHYC</name>
<evidence type="ECO:0000313" key="2">
    <source>
        <dbReference type="Proteomes" id="UP000203890"/>
    </source>
</evidence>
<organism evidence="1 2">
    <name type="scientific">Ostreococcus tauri virus OtV5</name>
    <dbReference type="NCBI Taxonomy" id="1785753"/>
    <lineage>
        <taxon>Viruses</taxon>
        <taxon>Varidnaviria</taxon>
        <taxon>Bamfordvirae</taxon>
        <taxon>Nucleocytoviricota</taxon>
        <taxon>Megaviricetes</taxon>
        <taxon>Algavirales</taxon>
        <taxon>Phycodnaviridae</taxon>
        <taxon>Prasinovirus</taxon>
        <taxon>Prasinovirus ostreotauri</taxon>
    </lineage>
</organism>